<keyword evidence="2 4" id="KW-0808">Transferase</keyword>
<dbReference type="InterPro" id="IPR023213">
    <property type="entry name" value="CAT-like_dom_sf"/>
</dbReference>
<evidence type="ECO:0000256" key="1">
    <source>
        <dbReference type="ARBA" id="ARBA00009861"/>
    </source>
</evidence>
<dbReference type="EMBL" id="JXTC01000276">
    <property type="protein sequence ID" value="PON71613.1"/>
    <property type="molecule type" value="Genomic_DNA"/>
</dbReference>
<keyword evidence="5" id="KW-1185">Reference proteome</keyword>
<accession>A0A2P5DE99</accession>
<dbReference type="Gene3D" id="3.30.559.10">
    <property type="entry name" value="Chloramphenicol acetyltransferase-like domain"/>
    <property type="match status" value="2"/>
</dbReference>
<comment type="similarity">
    <text evidence="1">Belongs to the plant acyltransferase family.</text>
</comment>
<dbReference type="Proteomes" id="UP000237000">
    <property type="component" value="Unassembled WGS sequence"/>
</dbReference>
<evidence type="ECO:0000256" key="2">
    <source>
        <dbReference type="ARBA" id="ARBA00022679"/>
    </source>
</evidence>
<dbReference type="GO" id="GO:0016746">
    <property type="term" value="F:acyltransferase activity"/>
    <property type="evidence" value="ECO:0007669"/>
    <property type="project" value="UniProtKB-KW"/>
</dbReference>
<dbReference type="Pfam" id="PF02458">
    <property type="entry name" value="Transferase"/>
    <property type="match status" value="1"/>
</dbReference>
<name>A0A2P5DE99_TREOI</name>
<dbReference type="STRING" id="63057.A0A2P5DE99"/>
<comment type="caution">
    <text evidence="4">The sequence shown here is derived from an EMBL/GenBank/DDBJ whole genome shotgun (WGS) entry which is preliminary data.</text>
</comment>
<evidence type="ECO:0000256" key="3">
    <source>
        <dbReference type="ARBA" id="ARBA00023315"/>
    </source>
</evidence>
<dbReference type="InParanoid" id="A0A2P5DE99"/>
<proteinExistence type="inferred from homology"/>
<keyword evidence="3" id="KW-0012">Acyltransferase</keyword>
<dbReference type="OrthoDB" id="1932220at2759"/>
<dbReference type="PANTHER" id="PTHR31623:SF122">
    <property type="entry name" value="HXXXD-TYPE ACYL-TRANSFERASE FAMILY PROTEIN"/>
    <property type="match status" value="1"/>
</dbReference>
<evidence type="ECO:0000313" key="5">
    <source>
        <dbReference type="Proteomes" id="UP000237000"/>
    </source>
</evidence>
<organism evidence="4 5">
    <name type="scientific">Trema orientale</name>
    <name type="common">Charcoal tree</name>
    <name type="synonym">Celtis orientalis</name>
    <dbReference type="NCBI Taxonomy" id="63057"/>
    <lineage>
        <taxon>Eukaryota</taxon>
        <taxon>Viridiplantae</taxon>
        <taxon>Streptophyta</taxon>
        <taxon>Embryophyta</taxon>
        <taxon>Tracheophyta</taxon>
        <taxon>Spermatophyta</taxon>
        <taxon>Magnoliopsida</taxon>
        <taxon>eudicotyledons</taxon>
        <taxon>Gunneridae</taxon>
        <taxon>Pentapetalae</taxon>
        <taxon>rosids</taxon>
        <taxon>fabids</taxon>
        <taxon>Rosales</taxon>
        <taxon>Cannabaceae</taxon>
        <taxon>Trema</taxon>
    </lineage>
</organism>
<dbReference type="AlphaFoldDB" id="A0A2P5DE99"/>
<dbReference type="PANTHER" id="PTHR31623">
    <property type="entry name" value="F21J9.9"/>
    <property type="match status" value="1"/>
</dbReference>
<reference evidence="5" key="1">
    <citation type="submission" date="2016-06" db="EMBL/GenBank/DDBJ databases">
        <title>Parallel loss of symbiosis genes in relatives of nitrogen-fixing non-legume Parasponia.</title>
        <authorList>
            <person name="Van Velzen R."/>
            <person name="Holmer R."/>
            <person name="Bu F."/>
            <person name="Rutten L."/>
            <person name="Van Zeijl A."/>
            <person name="Liu W."/>
            <person name="Santuari L."/>
            <person name="Cao Q."/>
            <person name="Sharma T."/>
            <person name="Shen D."/>
            <person name="Roswanjaya Y."/>
            <person name="Wardhani T."/>
            <person name="Kalhor M.S."/>
            <person name="Jansen J."/>
            <person name="Van den Hoogen J."/>
            <person name="Gungor B."/>
            <person name="Hartog M."/>
            <person name="Hontelez J."/>
            <person name="Verver J."/>
            <person name="Yang W.-C."/>
            <person name="Schijlen E."/>
            <person name="Repin R."/>
            <person name="Schilthuizen M."/>
            <person name="Schranz E."/>
            <person name="Heidstra R."/>
            <person name="Miyata K."/>
            <person name="Fedorova E."/>
            <person name="Kohlen W."/>
            <person name="Bisseling T."/>
            <person name="Smit S."/>
            <person name="Geurts R."/>
        </authorList>
    </citation>
    <scope>NUCLEOTIDE SEQUENCE [LARGE SCALE GENOMIC DNA]</scope>
    <source>
        <strain evidence="5">cv. RG33-2</strain>
    </source>
</reference>
<evidence type="ECO:0000313" key="4">
    <source>
        <dbReference type="EMBL" id="PON71613.1"/>
    </source>
</evidence>
<protein>
    <submittedName>
        <fullName evidence="4">Transferase</fullName>
    </submittedName>
</protein>
<sequence>MAVEIVRRETIKPSSPTPPNLKIFKLSFLDQIAPPVYTSLVLFYPTKHNTDDINTISDHLKKSLSEALSRFPQLAGRIDSNDTTAIECTDDGAPYVEAKFNGALSTFLDHPDEEELEQFIPTTIESGEAATGPLLLVQATFFDCGGLAIGICISHKFADAATLGIFLKSWARGGGLEERRAIFGPRVTGPPQGPGFPLPGGRRSGVKMKIERVSKRYVFDKSKIAALKAKAASDGVKQPTRVEVVTALVWKCAINAARSNSELNSHNVLFQLLDIRQRVEPPFPENTTGNLVGSSAVQVDYNELQKLGLQGLVAKLRRETEEFSENEAKRLGGDDAAEAVSEWSKEVEDLIGGDDDTNYSLVCDSWCDYGFYEVDFGWEKPIWASRPSSSQEKYNIFALMDTRESGGVEVRLSLSKEIMASFERDPELLAFASPIYVVL</sequence>
<gene>
    <name evidence="4" type="ORF">TorRG33x02_254090</name>
</gene>